<name>A0A1F6XM11_9BACT</name>
<evidence type="ECO:0000313" key="5">
    <source>
        <dbReference type="Proteomes" id="UP000178104"/>
    </source>
</evidence>
<dbReference type="EMBL" id="MFVE01000006">
    <property type="protein sequence ID" value="OGI95155.1"/>
    <property type="molecule type" value="Genomic_DNA"/>
</dbReference>
<gene>
    <name evidence="4" type="ORF">A2917_00685</name>
</gene>
<keyword evidence="2" id="KW-0560">Oxidoreductase</keyword>
<reference evidence="4 5" key="1">
    <citation type="journal article" date="2016" name="Nat. Commun.">
        <title>Thousands of microbial genomes shed light on interconnected biogeochemical processes in an aquifer system.</title>
        <authorList>
            <person name="Anantharaman K."/>
            <person name="Brown C.T."/>
            <person name="Hug L.A."/>
            <person name="Sharon I."/>
            <person name="Castelle C.J."/>
            <person name="Probst A.J."/>
            <person name="Thomas B.C."/>
            <person name="Singh A."/>
            <person name="Wilkins M.J."/>
            <person name="Karaoz U."/>
            <person name="Brodie E.L."/>
            <person name="Williams K.H."/>
            <person name="Hubbard S.S."/>
            <person name="Banfield J.F."/>
        </authorList>
    </citation>
    <scope>NUCLEOTIDE SEQUENCE [LARGE SCALE GENOMIC DNA]</scope>
</reference>
<dbReference type="Pfam" id="PF07992">
    <property type="entry name" value="Pyr_redox_2"/>
    <property type="match status" value="1"/>
</dbReference>
<evidence type="ECO:0000259" key="3">
    <source>
        <dbReference type="Pfam" id="PF07992"/>
    </source>
</evidence>
<sequence>MTYDLIIIGGGPAGAAAAVYASRKRLETLFITAEWGGQSIVSEKIYNWIGTTSISGNELAENLKKHVMANAIGTENLKEAEDMGSTLLVKDGEKVIKIEKNGDNFKVKTESGGEFETKTVLISSGSGRRKLEAKNADRLEHKGLTYCASCDGPLFSGMDVVVAGGGNAGFETASQLLAYCKSVTLLHRSESFNRADEITVEKVLKNPKMKAIKNVDILEVKGDKFVEGIVYKDRTTGQETELKVSGIFVEIGQIPNTDFAKDVVPLDEYGRVKINPLNQKTETPGIWAAGDCTNILYHQNNIAAGDAVRALEDIYLAIHTK</sequence>
<feature type="domain" description="FAD/NAD(P)-binding" evidence="3">
    <location>
        <begin position="3"/>
        <end position="295"/>
    </location>
</feature>
<dbReference type="AlphaFoldDB" id="A0A1F6XM11"/>
<dbReference type="InterPro" id="IPR050097">
    <property type="entry name" value="Ferredoxin-NADP_redctase_2"/>
</dbReference>
<keyword evidence="1" id="KW-0285">Flavoprotein</keyword>
<evidence type="ECO:0000313" key="4">
    <source>
        <dbReference type="EMBL" id="OGI95155.1"/>
    </source>
</evidence>
<dbReference type="SUPFAM" id="SSF51905">
    <property type="entry name" value="FAD/NAD(P)-binding domain"/>
    <property type="match status" value="1"/>
</dbReference>
<comment type="caution">
    <text evidence="4">The sequence shown here is derived from an EMBL/GenBank/DDBJ whole genome shotgun (WGS) entry which is preliminary data.</text>
</comment>
<evidence type="ECO:0000256" key="1">
    <source>
        <dbReference type="ARBA" id="ARBA00022630"/>
    </source>
</evidence>
<dbReference type="Gene3D" id="3.50.50.60">
    <property type="entry name" value="FAD/NAD(P)-binding domain"/>
    <property type="match status" value="2"/>
</dbReference>
<dbReference type="PRINTS" id="PR00368">
    <property type="entry name" value="FADPNR"/>
</dbReference>
<organism evidence="4 5">
    <name type="scientific">Candidatus Nomurabacteria bacterium RIFCSPLOWO2_01_FULL_42_17</name>
    <dbReference type="NCBI Taxonomy" id="1801780"/>
    <lineage>
        <taxon>Bacteria</taxon>
        <taxon>Candidatus Nomuraibacteriota</taxon>
    </lineage>
</organism>
<accession>A0A1F6XM11</accession>
<evidence type="ECO:0000256" key="2">
    <source>
        <dbReference type="ARBA" id="ARBA00023002"/>
    </source>
</evidence>
<dbReference type="InterPro" id="IPR023753">
    <property type="entry name" value="FAD/NAD-binding_dom"/>
</dbReference>
<proteinExistence type="predicted"/>
<dbReference type="Proteomes" id="UP000178104">
    <property type="component" value="Unassembled WGS sequence"/>
</dbReference>
<dbReference type="GO" id="GO:0016491">
    <property type="term" value="F:oxidoreductase activity"/>
    <property type="evidence" value="ECO:0007669"/>
    <property type="project" value="UniProtKB-KW"/>
</dbReference>
<dbReference type="InterPro" id="IPR036188">
    <property type="entry name" value="FAD/NAD-bd_sf"/>
</dbReference>
<dbReference type="PRINTS" id="PR00469">
    <property type="entry name" value="PNDRDTASEII"/>
</dbReference>
<dbReference type="PANTHER" id="PTHR48105">
    <property type="entry name" value="THIOREDOXIN REDUCTASE 1-RELATED-RELATED"/>
    <property type="match status" value="1"/>
</dbReference>
<protein>
    <recommendedName>
        <fullName evidence="3">FAD/NAD(P)-binding domain-containing protein</fullName>
    </recommendedName>
</protein>
<dbReference type="STRING" id="1801780.A2917_00685"/>